<dbReference type="InterPro" id="IPR013424">
    <property type="entry name" value="Ice-binding_C"/>
</dbReference>
<keyword evidence="1" id="KW-1133">Transmembrane helix</keyword>
<dbReference type="NCBIfam" id="NF035944">
    <property type="entry name" value="PEPxxWA-CTERM"/>
    <property type="match status" value="1"/>
</dbReference>
<dbReference type="Proteomes" id="UP000560131">
    <property type="component" value="Unassembled WGS sequence"/>
</dbReference>
<feature type="chain" id="PRO_5047209165" description="Ice-binding protein C-terminal domain-containing protein" evidence="2">
    <location>
        <begin position="22"/>
        <end position="239"/>
    </location>
</feature>
<feature type="transmembrane region" description="Helical" evidence="1">
    <location>
        <begin position="210"/>
        <end position="227"/>
    </location>
</feature>
<name>A0ABR6N639_9SPHN</name>
<keyword evidence="1" id="KW-0812">Transmembrane</keyword>
<evidence type="ECO:0000313" key="4">
    <source>
        <dbReference type="EMBL" id="MBB5726262.1"/>
    </source>
</evidence>
<dbReference type="EMBL" id="JACIJN010000006">
    <property type="protein sequence ID" value="MBB5726262.1"/>
    <property type="molecule type" value="Genomic_DNA"/>
</dbReference>
<accession>A0ABR6N639</accession>
<organism evidence="4 5">
    <name type="scientific">Sphingomonas endophytica</name>
    <dbReference type="NCBI Taxonomy" id="869719"/>
    <lineage>
        <taxon>Bacteria</taxon>
        <taxon>Pseudomonadati</taxon>
        <taxon>Pseudomonadota</taxon>
        <taxon>Alphaproteobacteria</taxon>
        <taxon>Sphingomonadales</taxon>
        <taxon>Sphingomonadaceae</taxon>
        <taxon>Sphingomonas</taxon>
    </lineage>
</organism>
<comment type="caution">
    <text evidence="4">The sequence shown here is derived from an EMBL/GenBank/DDBJ whole genome shotgun (WGS) entry which is preliminary data.</text>
</comment>
<feature type="domain" description="Ice-binding protein C-terminal" evidence="3">
    <location>
        <begin position="206"/>
        <end position="230"/>
    </location>
</feature>
<reference evidence="4 5" key="1">
    <citation type="submission" date="2020-08" db="EMBL/GenBank/DDBJ databases">
        <title>Genomic Encyclopedia of Type Strains, Phase IV (KMG-IV): sequencing the most valuable type-strain genomes for metagenomic binning, comparative biology and taxonomic classification.</title>
        <authorList>
            <person name="Goeker M."/>
        </authorList>
    </citation>
    <scope>NUCLEOTIDE SEQUENCE [LARGE SCALE GENOMIC DNA]</scope>
    <source>
        <strain evidence="4 5">DSM 101535</strain>
    </source>
</reference>
<proteinExistence type="predicted"/>
<evidence type="ECO:0000259" key="3">
    <source>
        <dbReference type="Pfam" id="PF07589"/>
    </source>
</evidence>
<evidence type="ECO:0000313" key="5">
    <source>
        <dbReference type="Proteomes" id="UP000560131"/>
    </source>
</evidence>
<keyword evidence="1" id="KW-0472">Membrane</keyword>
<feature type="signal peptide" evidence="2">
    <location>
        <begin position="1"/>
        <end position="21"/>
    </location>
</feature>
<keyword evidence="5" id="KW-1185">Reference proteome</keyword>
<gene>
    <name evidence="4" type="ORF">FHS97_002198</name>
</gene>
<evidence type="ECO:0000256" key="2">
    <source>
        <dbReference type="SAM" id="SignalP"/>
    </source>
</evidence>
<protein>
    <recommendedName>
        <fullName evidence="3">Ice-binding protein C-terminal domain-containing protein</fullName>
    </recommendedName>
</protein>
<dbReference type="Pfam" id="PF07589">
    <property type="entry name" value="PEP-CTERM"/>
    <property type="match status" value="1"/>
</dbReference>
<evidence type="ECO:0000256" key="1">
    <source>
        <dbReference type="SAM" id="Phobius"/>
    </source>
</evidence>
<keyword evidence="2" id="KW-0732">Signal</keyword>
<sequence>MQTMGKIAAAAMAVAAVPAAAAPTTVTVTGTVMNGYDPVGTFGTAGADLAGKAFSAIFTVESKPDSTLTSTATSAYLYGRGAASPVSAALTIGSGTYNFAGSFSGTARASDAAGKGGTDMIYYMAEDTDLSLLPPDNTLFYVFFDSLSNLLSRPDYTAFDTVRPGPADAGQGQARIANYDPATGKFGQSTIANLSIDTIRADVASPVPEPATWAMMVAGFAMAGVALRRRRVDARVRFA</sequence>
<dbReference type="NCBIfam" id="TIGR02595">
    <property type="entry name" value="PEP_CTERM"/>
    <property type="match status" value="1"/>
</dbReference>